<evidence type="ECO:0000256" key="3">
    <source>
        <dbReference type="ARBA" id="ARBA00022695"/>
    </source>
</evidence>
<proteinExistence type="inferred from homology"/>
<dbReference type="PROSITE" id="PS50878">
    <property type="entry name" value="RT_POL"/>
    <property type="match status" value="1"/>
</dbReference>
<evidence type="ECO:0000259" key="10">
    <source>
        <dbReference type="PROSITE" id="PS50878"/>
    </source>
</evidence>
<dbReference type="PANTHER" id="PTHR34047">
    <property type="entry name" value="NUCLEAR INTRON MATURASE 1, MITOCHONDRIAL-RELATED"/>
    <property type="match status" value="1"/>
</dbReference>
<evidence type="ECO:0000313" key="12">
    <source>
        <dbReference type="Proteomes" id="UP000323300"/>
    </source>
</evidence>
<feature type="domain" description="Reverse transcriptase" evidence="10">
    <location>
        <begin position="1"/>
        <end position="184"/>
    </location>
</feature>
<dbReference type="GO" id="GO:0003964">
    <property type="term" value="F:RNA-directed DNA polymerase activity"/>
    <property type="evidence" value="ECO:0007669"/>
    <property type="project" value="UniProtKB-KW"/>
</dbReference>
<dbReference type="InterPro" id="IPR053543">
    <property type="entry name" value="Bacterial_RT"/>
</dbReference>
<keyword evidence="5" id="KW-0460">Magnesium</keyword>
<evidence type="ECO:0000313" key="11">
    <source>
        <dbReference type="EMBL" id="SFK73401.1"/>
    </source>
</evidence>
<dbReference type="Proteomes" id="UP000323300">
    <property type="component" value="Unassembled WGS sequence"/>
</dbReference>
<evidence type="ECO:0000256" key="5">
    <source>
        <dbReference type="ARBA" id="ARBA00022842"/>
    </source>
</evidence>
<comment type="catalytic activity">
    <reaction evidence="9">
        <text>DNA(n) + a 2'-deoxyribonucleoside 5'-triphosphate = DNA(n+1) + diphosphate</text>
        <dbReference type="Rhea" id="RHEA:22508"/>
        <dbReference type="Rhea" id="RHEA-COMP:17339"/>
        <dbReference type="Rhea" id="RHEA-COMP:17340"/>
        <dbReference type="ChEBI" id="CHEBI:33019"/>
        <dbReference type="ChEBI" id="CHEBI:61560"/>
        <dbReference type="ChEBI" id="CHEBI:173112"/>
        <dbReference type="EC" id="2.7.7.49"/>
    </reaction>
</comment>
<dbReference type="InterPro" id="IPR051083">
    <property type="entry name" value="GrpII_Intron_Splice-Mob/Def"/>
</dbReference>
<keyword evidence="12" id="KW-1185">Reference proteome</keyword>
<dbReference type="InterPro" id="IPR000477">
    <property type="entry name" value="RT_dom"/>
</dbReference>
<dbReference type="PANTHER" id="PTHR34047:SF7">
    <property type="entry name" value="RNA-DIRECTED DNA POLYMERASE"/>
    <property type="match status" value="1"/>
</dbReference>
<keyword evidence="2" id="KW-0808">Transferase</keyword>
<dbReference type="CDD" id="cd03487">
    <property type="entry name" value="RT_Bac_retron_II"/>
    <property type="match status" value="1"/>
</dbReference>
<dbReference type="GO" id="GO:0003723">
    <property type="term" value="F:RNA binding"/>
    <property type="evidence" value="ECO:0007669"/>
    <property type="project" value="InterPro"/>
</dbReference>
<keyword evidence="4" id="KW-0479">Metal-binding</keyword>
<evidence type="ECO:0000256" key="7">
    <source>
        <dbReference type="ARBA" id="ARBA00023118"/>
    </source>
</evidence>
<dbReference type="PRINTS" id="PR00866">
    <property type="entry name" value="RNADNAPOLMS"/>
</dbReference>
<evidence type="ECO:0000256" key="4">
    <source>
        <dbReference type="ARBA" id="ARBA00022723"/>
    </source>
</evidence>
<accession>A0A1I4BZR5</accession>
<dbReference type="GO" id="GO:0046872">
    <property type="term" value="F:metal ion binding"/>
    <property type="evidence" value="ECO:0007669"/>
    <property type="project" value="UniProtKB-KW"/>
</dbReference>
<evidence type="ECO:0000256" key="2">
    <source>
        <dbReference type="ARBA" id="ARBA00022679"/>
    </source>
</evidence>
<dbReference type="Pfam" id="PF00078">
    <property type="entry name" value="RVT_1"/>
    <property type="match status" value="1"/>
</dbReference>
<evidence type="ECO:0000256" key="9">
    <source>
        <dbReference type="ARBA" id="ARBA00048173"/>
    </source>
</evidence>
<comment type="similarity">
    <text evidence="8">Belongs to the bacterial reverse transcriptase family.</text>
</comment>
<dbReference type="AlphaFoldDB" id="A0A1I4BZR5"/>
<keyword evidence="3" id="KW-0548">Nucleotidyltransferase</keyword>
<name>A0A1I4BZR5_9HYPH</name>
<dbReference type="InterPro" id="IPR000123">
    <property type="entry name" value="Reverse_transcriptase_msDNA"/>
</dbReference>
<organism evidence="11 12">
    <name type="scientific">Neomesorhizobium albiziae</name>
    <dbReference type="NCBI Taxonomy" id="335020"/>
    <lineage>
        <taxon>Bacteria</taxon>
        <taxon>Pseudomonadati</taxon>
        <taxon>Pseudomonadota</taxon>
        <taxon>Alphaproteobacteria</taxon>
        <taxon>Hyphomicrobiales</taxon>
        <taxon>Phyllobacteriaceae</taxon>
        <taxon>Neomesorhizobium</taxon>
    </lineage>
</organism>
<evidence type="ECO:0000256" key="6">
    <source>
        <dbReference type="ARBA" id="ARBA00022918"/>
    </source>
</evidence>
<dbReference type="NCBIfam" id="NF038237">
    <property type="entry name" value="retron_Ec67_fus"/>
    <property type="match status" value="1"/>
</dbReference>
<protein>
    <recommendedName>
        <fullName evidence="1">RNA-directed DNA polymerase</fullName>
        <ecNumber evidence="1">2.7.7.49</ecNumber>
    </recommendedName>
</protein>
<dbReference type="EC" id="2.7.7.49" evidence="1"/>
<evidence type="ECO:0000256" key="1">
    <source>
        <dbReference type="ARBA" id="ARBA00012493"/>
    </source>
</evidence>
<dbReference type="EMBL" id="FOSL01000011">
    <property type="protein sequence ID" value="SFK73401.1"/>
    <property type="molecule type" value="Genomic_DNA"/>
</dbReference>
<dbReference type="GO" id="GO:0051607">
    <property type="term" value="P:defense response to virus"/>
    <property type="evidence" value="ECO:0007669"/>
    <property type="project" value="UniProtKB-KW"/>
</dbReference>
<reference evidence="11 12" key="1">
    <citation type="submission" date="2016-10" db="EMBL/GenBank/DDBJ databases">
        <authorList>
            <person name="Varghese N."/>
            <person name="Submissions S."/>
        </authorList>
    </citation>
    <scope>NUCLEOTIDE SEQUENCE [LARGE SCALE GENOMIC DNA]</scope>
    <source>
        <strain evidence="11 12">DSM 21822</strain>
    </source>
</reference>
<sequence length="505" mass="57741">MEMKRTTKVRVLSHGFKKGFSIITNANQHRNKRWVFNVDIRDFFPSINFGRVYGFFVKDRNFQLDPKIATIIAQIACYQNRLPQGSPCSPVVSNLITHILDIKLNKLANDLHCTYTRYADDLTFSTNEKEFPEQIARLVRGNDDKWVAGDGLLYLVYRAGFQLNHEKTRMQRRDSRQDTTGLIVNQKLNVRHEYYKQVRAMCHHLFNHGFAFSDPGKVPVSNHTVEGMLSFIYQIRRIRSQNLVVEKEPERNSFFQTDQAGFTELYRRFLNYRSFYGMIKPTIICEGKTDNIYLLAAIRKLAPKFPKLIDPAQKLPLKVQFFNYSHRSALFQGLSGGGDEMYKLIKDFRERMKFFKHVPTQPVIMIIDNDAASTGIFTYVGTVHGTGPVSGLDPFYHVFENLYIVPVPTTAGVKAVIEDLFDPVVKKPISGRTFNSSNKSFDQTKFYGKNEFATKIVAPERATIDFTKFEPLLQAICDVMDHFAATLAAKSIVLPAPVVVAEAAP</sequence>
<keyword evidence="7" id="KW-0051">Antiviral defense</keyword>
<gene>
    <name evidence="11" type="ORF">SAMN04488498_111125</name>
</gene>
<dbReference type="InterPro" id="IPR043502">
    <property type="entry name" value="DNA/RNA_pol_sf"/>
</dbReference>
<evidence type="ECO:0000256" key="8">
    <source>
        <dbReference type="ARBA" id="ARBA00034120"/>
    </source>
</evidence>
<dbReference type="SUPFAM" id="SSF56672">
    <property type="entry name" value="DNA/RNA polymerases"/>
    <property type="match status" value="1"/>
</dbReference>
<keyword evidence="6 11" id="KW-0695">RNA-directed DNA polymerase</keyword>